<feature type="binding site" evidence="4">
    <location>
        <position position="2"/>
    </location>
    <ligand>
        <name>Ni(2+)</name>
        <dbReference type="ChEBI" id="CHEBI:49786"/>
    </ligand>
</feature>
<evidence type="ECO:0000256" key="2">
    <source>
        <dbReference type="ARBA" id="ARBA00022723"/>
    </source>
</evidence>
<evidence type="ECO:0000256" key="3">
    <source>
        <dbReference type="ARBA" id="ARBA00022833"/>
    </source>
</evidence>
<organism evidence="5 6">
    <name type="scientific">Pseudobutyrivibrio xylanivorans</name>
    <dbReference type="NCBI Taxonomy" id="185007"/>
    <lineage>
        <taxon>Bacteria</taxon>
        <taxon>Bacillati</taxon>
        <taxon>Bacillota</taxon>
        <taxon>Clostridia</taxon>
        <taxon>Lachnospirales</taxon>
        <taxon>Lachnospiraceae</taxon>
        <taxon>Pseudobutyrivibrio</taxon>
    </lineage>
</organism>
<gene>
    <name evidence="4" type="primary">hypA</name>
    <name evidence="5" type="ORF">SAMN02910350_02095</name>
</gene>
<dbReference type="Gene3D" id="3.30.2320.80">
    <property type="match status" value="1"/>
</dbReference>
<keyword evidence="1 4" id="KW-0533">Nickel</keyword>
<dbReference type="Proteomes" id="UP000199428">
    <property type="component" value="Unassembled WGS sequence"/>
</dbReference>
<evidence type="ECO:0000256" key="4">
    <source>
        <dbReference type="HAMAP-Rule" id="MF_00213"/>
    </source>
</evidence>
<feature type="binding site" evidence="4">
    <location>
        <position position="73"/>
    </location>
    <ligand>
        <name>Zn(2+)</name>
        <dbReference type="ChEBI" id="CHEBI:29105"/>
    </ligand>
</feature>
<dbReference type="GO" id="GO:0051604">
    <property type="term" value="P:protein maturation"/>
    <property type="evidence" value="ECO:0007669"/>
    <property type="project" value="InterPro"/>
</dbReference>
<keyword evidence="3 4" id="KW-0862">Zinc</keyword>
<dbReference type="EMBL" id="FMWK01000012">
    <property type="protein sequence ID" value="SCZ80058.1"/>
    <property type="molecule type" value="Genomic_DNA"/>
</dbReference>
<dbReference type="RefSeq" id="WP_176757664.1">
    <property type="nucleotide sequence ID" value="NZ_FMWK01000012.1"/>
</dbReference>
<evidence type="ECO:0000313" key="5">
    <source>
        <dbReference type="EMBL" id="SCZ80058.1"/>
    </source>
</evidence>
<dbReference type="GO" id="GO:0016151">
    <property type="term" value="F:nickel cation binding"/>
    <property type="evidence" value="ECO:0007669"/>
    <property type="project" value="UniProtKB-UniRule"/>
</dbReference>
<dbReference type="PANTHER" id="PTHR34535:SF3">
    <property type="entry name" value="HYDROGENASE MATURATION FACTOR HYPA"/>
    <property type="match status" value="1"/>
</dbReference>
<feature type="binding site" evidence="4">
    <location>
        <position position="89"/>
    </location>
    <ligand>
        <name>Zn(2+)</name>
        <dbReference type="ChEBI" id="CHEBI:29105"/>
    </ligand>
</feature>
<sequence length="113" mass="12655">MHELAVTEYVFNLVKKQADAAGVSHVDKIHLLIGDQCDYVPEIIEEYLQVMSEGTSLEGVKVDATVKESMVKCLDCGSEFTRHEFKDVCPKCGSENLKLNRCTDFIVKNIEVS</sequence>
<dbReference type="InterPro" id="IPR000688">
    <property type="entry name" value="HypA/HybF"/>
</dbReference>
<dbReference type="PANTHER" id="PTHR34535">
    <property type="entry name" value="HYDROGENASE MATURATION FACTOR HYPA"/>
    <property type="match status" value="1"/>
</dbReference>
<evidence type="ECO:0000313" key="6">
    <source>
        <dbReference type="Proteomes" id="UP000199428"/>
    </source>
</evidence>
<keyword evidence="2 4" id="KW-0479">Metal-binding</keyword>
<dbReference type="AlphaFoldDB" id="A0A1G5S1N4"/>
<reference evidence="5 6" key="1">
    <citation type="submission" date="2016-10" db="EMBL/GenBank/DDBJ databases">
        <authorList>
            <person name="de Groot N.N."/>
        </authorList>
    </citation>
    <scope>NUCLEOTIDE SEQUENCE [LARGE SCALE GENOMIC DNA]</scope>
    <source>
        <strain evidence="5 6">DSM 10317</strain>
    </source>
</reference>
<accession>A0A1G5S1N4</accession>
<comment type="similarity">
    <text evidence="4">Belongs to the HypA/HybF family.</text>
</comment>
<dbReference type="PIRSF" id="PIRSF004761">
    <property type="entry name" value="Hydrgn_mat_HypA"/>
    <property type="match status" value="1"/>
</dbReference>
<protein>
    <recommendedName>
        <fullName evidence="4">Hydrogenase maturation factor HypA</fullName>
    </recommendedName>
</protein>
<dbReference type="HAMAP" id="MF_00213">
    <property type="entry name" value="HypA_HybF"/>
    <property type="match status" value="1"/>
</dbReference>
<feature type="binding site" evidence="4">
    <location>
        <position position="76"/>
    </location>
    <ligand>
        <name>Zn(2+)</name>
        <dbReference type="ChEBI" id="CHEBI:29105"/>
    </ligand>
</feature>
<dbReference type="GO" id="GO:0008270">
    <property type="term" value="F:zinc ion binding"/>
    <property type="evidence" value="ECO:0007669"/>
    <property type="project" value="UniProtKB-UniRule"/>
</dbReference>
<comment type="function">
    <text evidence="4">Involved in the maturation of [NiFe] hydrogenases. Required for nickel insertion into the metal center of the hydrogenase.</text>
</comment>
<dbReference type="Pfam" id="PF01155">
    <property type="entry name" value="HypA"/>
    <property type="match status" value="1"/>
</dbReference>
<proteinExistence type="inferred from homology"/>
<name>A0A1G5S1N4_PSEXY</name>
<evidence type="ECO:0000256" key="1">
    <source>
        <dbReference type="ARBA" id="ARBA00022596"/>
    </source>
</evidence>
<feature type="binding site" evidence="4">
    <location>
        <position position="92"/>
    </location>
    <ligand>
        <name>Zn(2+)</name>
        <dbReference type="ChEBI" id="CHEBI:29105"/>
    </ligand>
</feature>